<sequence length="261" mass="28601">MSVIFNGMGLCEEWRPSVGGSCTWTCSVNILLPGVSGSLATLTNSELPGVLHYYVSPGGITPADGVYFITAKMATASPAMVVGEGYTREGFEFELDCLVMLPQEPRKHDILPAVCLAGRPHNIVDRSFDLEAQPYISTSKKVAHFTCYFSNDGRFVKTVPRVNHTSFVHVTGVITGTALPREGSVPDRLSIRSIMWMPDPRHRLPEHVFHGSTLTSTPYTWEEIGVPLVSCRLISEGNKCHHGKLANPKWKHLARTKPAAG</sequence>
<protein>
    <submittedName>
        <fullName evidence="1">Uncharacterized protein</fullName>
    </submittedName>
</protein>
<keyword evidence="2" id="KW-1185">Reference proteome</keyword>
<reference evidence="1 2" key="1">
    <citation type="journal article" date="2016" name="Mol. Biol. Evol.">
        <title>Comparative Genomics of Early-Diverging Mushroom-Forming Fungi Provides Insights into the Origins of Lignocellulose Decay Capabilities.</title>
        <authorList>
            <person name="Nagy L.G."/>
            <person name="Riley R."/>
            <person name="Tritt A."/>
            <person name="Adam C."/>
            <person name="Daum C."/>
            <person name="Floudas D."/>
            <person name="Sun H."/>
            <person name="Yadav J.S."/>
            <person name="Pangilinan J."/>
            <person name="Larsson K.H."/>
            <person name="Matsuura K."/>
            <person name="Barry K."/>
            <person name="Labutti K."/>
            <person name="Kuo R."/>
            <person name="Ohm R.A."/>
            <person name="Bhattacharya S.S."/>
            <person name="Shirouzu T."/>
            <person name="Yoshinaga Y."/>
            <person name="Martin F.M."/>
            <person name="Grigoriev I.V."/>
            <person name="Hibbett D.S."/>
        </authorList>
    </citation>
    <scope>NUCLEOTIDE SEQUENCE [LARGE SCALE GENOMIC DNA]</scope>
    <source>
        <strain evidence="1 2">TUFC12733</strain>
    </source>
</reference>
<dbReference type="OrthoDB" id="3360807at2759"/>
<name>A0A167LBI3_CALVF</name>
<accession>A0A167LBI3</accession>
<proteinExistence type="predicted"/>
<dbReference type="AlphaFoldDB" id="A0A167LBI3"/>
<gene>
    <name evidence="1" type="ORF">CALVIDRAFT_527993</name>
</gene>
<organism evidence="1 2">
    <name type="scientific">Calocera viscosa (strain TUFC12733)</name>
    <dbReference type="NCBI Taxonomy" id="1330018"/>
    <lineage>
        <taxon>Eukaryota</taxon>
        <taxon>Fungi</taxon>
        <taxon>Dikarya</taxon>
        <taxon>Basidiomycota</taxon>
        <taxon>Agaricomycotina</taxon>
        <taxon>Dacrymycetes</taxon>
        <taxon>Dacrymycetales</taxon>
        <taxon>Dacrymycetaceae</taxon>
        <taxon>Calocera</taxon>
    </lineage>
</organism>
<dbReference type="EMBL" id="KV417288">
    <property type="protein sequence ID" value="KZO95518.1"/>
    <property type="molecule type" value="Genomic_DNA"/>
</dbReference>
<evidence type="ECO:0000313" key="2">
    <source>
        <dbReference type="Proteomes" id="UP000076738"/>
    </source>
</evidence>
<dbReference type="Proteomes" id="UP000076738">
    <property type="component" value="Unassembled WGS sequence"/>
</dbReference>
<evidence type="ECO:0000313" key="1">
    <source>
        <dbReference type="EMBL" id="KZO95518.1"/>
    </source>
</evidence>